<evidence type="ECO:0000313" key="1">
    <source>
        <dbReference type="EMBL" id="GBN91405.1"/>
    </source>
</evidence>
<reference evidence="1 2" key="1">
    <citation type="journal article" date="2019" name="Sci. Rep.">
        <title>Orb-weaving spider Araneus ventricosus genome elucidates the spidroin gene catalogue.</title>
        <authorList>
            <person name="Kono N."/>
            <person name="Nakamura H."/>
            <person name="Ohtoshi R."/>
            <person name="Moran D.A.P."/>
            <person name="Shinohara A."/>
            <person name="Yoshida Y."/>
            <person name="Fujiwara M."/>
            <person name="Mori M."/>
            <person name="Tomita M."/>
            <person name="Arakawa K."/>
        </authorList>
    </citation>
    <scope>NUCLEOTIDE SEQUENCE [LARGE SCALE GENOMIC DNA]</scope>
</reference>
<dbReference type="AlphaFoldDB" id="A0A4Y2SX07"/>
<comment type="caution">
    <text evidence="1">The sequence shown here is derived from an EMBL/GenBank/DDBJ whole genome shotgun (WGS) entry which is preliminary data.</text>
</comment>
<gene>
    <name evidence="1" type="ORF">AVEN_147937_1</name>
</gene>
<organism evidence="1 2">
    <name type="scientific">Araneus ventricosus</name>
    <name type="common">Orbweaver spider</name>
    <name type="synonym">Epeira ventricosa</name>
    <dbReference type="NCBI Taxonomy" id="182803"/>
    <lineage>
        <taxon>Eukaryota</taxon>
        <taxon>Metazoa</taxon>
        <taxon>Ecdysozoa</taxon>
        <taxon>Arthropoda</taxon>
        <taxon>Chelicerata</taxon>
        <taxon>Arachnida</taxon>
        <taxon>Araneae</taxon>
        <taxon>Araneomorphae</taxon>
        <taxon>Entelegynae</taxon>
        <taxon>Araneoidea</taxon>
        <taxon>Araneidae</taxon>
        <taxon>Araneus</taxon>
    </lineage>
</organism>
<sequence length="138" mass="15560">MLRSLSKATRGLFSDGSPNFQQRSDYEGDTWARAPFPSFCITQDGGSLDHDCGLSVHWSRIASDLQCNQNSNLEPSSWRAFDPRLRIGRALEPHKLQIFSAIRIRTWSPPVGGRLSHNCRLGVHWICISGWSSVQSKF</sequence>
<accession>A0A4Y2SX07</accession>
<dbReference type="EMBL" id="BGPR01023867">
    <property type="protein sequence ID" value="GBN91405.1"/>
    <property type="molecule type" value="Genomic_DNA"/>
</dbReference>
<evidence type="ECO:0000313" key="2">
    <source>
        <dbReference type="Proteomes" id="UP000499080"/>
    </source>
</evidence>
<keyword evidence="2" id="KW-1185">Reference proteome</keyword>
<name>A0A4Y2SX07_ARAVE</name>
<dbReference type="Proteomes" id="UP000499080">
    <property type="component" value="Unassembled WGS sequence"/>
</dbReference>
<proteinExistence type="predicted"/>
<protein>
    <submittedName>
        <fullName evidence="1">Uncharacterized protein</fullName>
    </submittedName>
</protein>